<feature type="signal peptide" evidence="1">
    <location>
        <begin position="1"/>
        <end position="19"/>
    </location>
</feature>
<protein>
    <recommendedName>
        <fullName evidence="4">Lysozyme inhibitor LprI N-terminal domain-containing protein</fullName>
    </recommendedName>
</protein>
<dbReference type="RefSeq" id="WP_214211697.1">
    <property type="nucleotide sequence ID" value="NZ_JABBFO010000001.1"/>
</dbReference>
<proteinExistence type="predicted"/>
<gene>
    <name evidence="2" type="ORF">HGT73_00685</name>
</gene>
<name>A0ABS5T0P8_9GAMM</name>
<reference evidence="2 3" key="1">
    <citation type="submission" date="2020-04" db="EMBL/GenBank/DDBJ databases">
        <title>Genome sequencing of Rosenbergiella species.</title>
        <authorList>
            <person name="Alvarez-Perez S."/>
            <person name="Lievens B."/>
        </authorList>
    </citation>
    <scope>NUCLEOTIDE SEQUENCE [LARGE SCALE GENOMIC DNA]</scope>
    <source>
        <strain evidence="2 3">CdVSA20.1</strain>
    </source>
</reference>
<dbReference type="Proteomes" id="UP000786875">
    <property type="component" value="Unassembled WGS sequence"/>
</dbReference>
<evidence type="ECO:0000256" key="1">
    <source>
        <dbReference type="SAM" id="SignalP"/>
    </source>
</evidence>
<feature type="chain" id="PRO_5045128508" description="Lysozyme inhibitor LprI N-terminal domain-containing protein" evidence="1">
    <location>
        <begin position="20"/>
        <end position="117"/>
    </location>
</feature>
<organism evidence="2 3">
    <name type="scientific">Rosenbergiella australiborealis</name>
    <dbReference type="NCBI Taxonomy" id="1544696"/>
    <lineage>
        <taxon>Bacteria</taxon>
        <taxon>Pseudomonadati</taxon>
        <taxon>Pseudomonadota</taxon>
        <taxon>Gammaproteobacteria</taxon>
        <taxon>Enterobacterales</taxon>
        <taxon>Erwiniaceae</taxon>
        <taxon>Rosenbergiella</taxon>
    </lineage>
</organism>
<evidence type="ECO:0000313" key="2">
    <source>
        <dbReference type="EMBL" id="MBT0725919.1"/>
    </source>
</evidence>
<evidence type="ECO:0008006" key="4">
    <source>
        <dbReference type="Google" id="ProtNLM"/>
    </source>
</evidence>
<accession>A0ABS5T0P8</accession>
<keyword evidence="3" id="KW-1185">Reference proteome</keyword>
<sequence>MKIFSAVLVYTLVSPYASAAFTETELNQLQEINEKYIRKAEASKVLLDKKVQETIQNLPEQKSKIVNLKKSWDKTIEKKCHLFIFESINTDAEIARENDCLANEYLSEMDFFERLNK</sequence>
<dbReference type="EMBL" id="JABBFO010000001">
    <property type="protein sequence ID" value="MBT0725919.1"/>
    <property type="molecule type" value="Genomic_DNA"/>
</dbReference>
<keyword evidence="1" id="KW-0732">Signal</keyword>
<evidence type="ECO:0000313" key="3">
    <source>
        <dbReference type="Proteomes" id="UP000786875"/>
    </source>
</evidence>
<comment type="caution">
    <text evidence="2">The sequence shown here is derived from an EMBL/GenBank/DDBJ whole genome shotgun (WGS) entry which is preliminary data.</text>
</comment>